<feature type="compositionally biased region" description="Polar residues" evidence="1">
    <location>
        <begin position="1"/>
        <end position="12"/>
    </location>
</feature>
<protein>
    <submittedName>
        <fullName evidence="2">Uncharacterized protein</fullName>
    </submittedName>
</protein>
<organism evidence="2 3">
    <name type="scientific">Willisornis vidua</name>
    <name type="common">Xingu scale-backed antbird</name>
    <dbReference type="NCBI Taxonomy" id="1566151"/>
    <lineage>
        <taxon>Eukaryota</taxon>
        <taxon>Metazoa</taxon>
        <taxon>Chordata</taxon>
        <taxon>Craniata</taxon>
        <taxon>Vertebrata</taxon>
        <taxon>Euteleostomi</taxon>
        <taxon>Archelosauria</taxon>
        <taxon>Archosauria</taxon>
        <taxon>Dinosauria</taxon>
        <taxon>Saurischia</taxon>
        <taxon>Theropoda</taxon>
        <taxon>Coelurosauria</taxon>
        <taxon>Aves</taxon>
        <taxon>Neognathae</taxon>
        <taxon>Neoaves</taxon>
        <taxon>Telluraves</taxon>
        <taxon>Australaves</taxon>
        <taxon>Passeriformes</taxon>
        <taxon>Thamnophilidae</taxon>
        <taxon>Willisornis</taxon>
    </lineage>
</organism>
<feature type="compositionally biased region" description="Low complexity" evidence="1">
    <location>
        <begin position="69"/>
        <end position="84"/>
    </location>
</feature>
<comment type="caution">
    <text evidence="2">The sequence shown here is derived from an EMBL/GenBank/DDBJ whole genome shotgun (WGS) entry which is preliminary data.</text>
</comment>
<accession>A0ABQ9D6E0</accession>
<evidence type="ECO:0000313" key="2">
    <source>
        <dbReference type="EMBL" id="KAJ7415753.1"/>
    </source>
</evidence>
<gene>
    <name evidence="2" type="ORF">WISP_76356</name>
</gene>
<evidence type="ECO:0000256" key="1">
    <source>
        <dbReference type="SAM" id="MobiDB-lite"/>
    </source>
</evidence>
<dbReference type="Proteomes" id="UP001145742">
    <property type="component" value="Unassembled WGS sequence"/>
</dbReference>
<feature type="region of interest" description="Disordered" evidence="1">
    <location>
        <begin position="1"/>
        <end position="85"/>
    </location>
</feature>
<sequence length="130" mass="14183">MSNLSKRSNLVNDNRCPGLSLGLPPDPHIGPGGDLAEELPGVGWAKVGRDQNHLSDPEEQQDLDRRRPPLLTRLRPPLSTRLQPSPAPTGFSLLFALELGGTTRISAQGLTNSFEFVPQDTGLYRWGFVS</sequence>
<evidence type="ECO:0000313" key="3">
    <source>
        <dbReference type="Proteomes" id="UP001145742"/>
    </source>
</evidence>
<dbReference type="EMBL" id="WHWB01033913">
    <property type="protein sequence ID" value="KAJ7415753.1"/>
    <property type="molecule type" value="Genomic_DNA"/>
</dbReference>
<feature type="compositionally biased region" description="Basic and acidic residues" evidence="1">
    <location>
        <begin position="47"/>
        <end position="67"/>
    </location>
</feature>
<keyword evidence="3" id="KW-1185">Reference proteome</keyword>
<name>A0ABQ9D6E0_9PASS</name>
<proteinExistence type="predicted"/>
<reference evidence="2" key="1">
    <citation type="submission" date="2019-10" db="EMBL/GenBank/DDBJ databases">
        <authorList>
            <person name="Soares A.E.R."/>
            <person name="Aleixo A."/>
            <person name="Schneider P."/>
            <person name="Miyaki C.Y."/>
            <person name="Schneider M.P."/>
            <person name="Mello C."/>
            <person name="Vasconcelos A.T.R."/>
        </authorList>
    </citation>
    <scope>NUCLEOTIDE SEQUENCE</scope>
    <source>
        <tissue evidence="2">Muscle</tissue>
    </source>
</reference>